<protein>
    <submittedName>
        <fullName evidence="2 3">Uncharacterized protein</fullName>
    </submittedName>
</protein>
<sequence length="96" mass="10595">MIRKAGKPASMRTGHFEKTESTGEEDSNRGGRRRADRTPPVRFSRAARGADGHAEPPAAGPPAGVPHDGPRIRRDPHEPRWPPPGTRTQRRHPGKR</sequence>
<dbReference type="VEuPathDB" id="VectorBase:ISCI002016"/>
<accession>B7P9C9</accession>
<dbReference type="HOGENOM" id="CLU_2362030_0_0_1"/>
<dbReference type="PaxDb" id="6945-B7P9C9"/>
<feature type="compositionally biased region" description="Basic and acidic residues" evidence="1">
    <location>
        <begin position="68"/>
        <end position="80"/>
    </location>
</feature>
<dbReference type="EMBL" id="ABJB010067528">
    <property type="status" value="NOT_ANNOTATED_CDS"/>
    <property type="molecule type" value="Genomic_DNA"/>
</dbReference>
<evidence type="ECO:0000313" key="4">
    <source>
        <dbReference type="Proteomes" id="UP000001555"/>
    </source>
</evidence>
<evidence type="ECO:0000256" key="1">
    <source>
        <dbReference type="SAM" id="MobiDB-lite"/>
    </source>
</evidence>
<dbReference type="AlphaFoldDB" id="B7P9C9"/>
<feature type="region of interest" description="Disordered" evidence="1">
    <location>
        <begin position="1"/>
        <end position="96"/>
    </location>
</feature>
<dbReference type="EMBL" id="DS662536">
    <property type="protein sequence ID" value="EEC03201.1"/>
    <property type="molecule type" value="Genomic_DNA"/>
</dbReference>
<reference evidence="2 4" key="1">
    <citation type="submission" date="2008-03" db="EMBL/GenBank/DDBJ databases">
        <title>Annotation of Ixodes scapularis.</title>
        <authorList>
            <consortium name="Ixodes scapularis Genome Project Consortium"/>
            <person name="Caler E."/>
            <person name="Hannick L.I."/>
            <person name="Bidwell S."/>
            <person name="Joardar V."/>
            <person name="Thiagarajan M."/>
            <person name="Amedeo P."/>
            <person name="Galinsky K.J."/>
            <person name="Schobel S."/>
            <person name="Inman J."/>
            <person name="Hostetler J."/>
            <person name="Miller J."/>
            <person name="Hammond M."/>
            <person name="Megy K."/>
            <person name="Lawson D."/>
            <person name="Kodira C."/>
            <person name="Sutton G."/>
            <person name="Meyer J."/>
            <person name="Hill C.A."/>
            <person name="Birren B."/>
            <person name="Nene V."/>
            <person name="Collins F."/>
            <person name="Alarcon-Chaidez F."/>
            <person name="Wikel S."/>
            <person name="Strausberg R."/>
        </authorList>
    </citation>
    <scope>NUCLEOTIDE SEQUENCE [LARGE SCALE GENOMIC DNA]</scope>
    <source>
        <strain evidence="4">Wikel</strain>
        <strain evidence="2">Wikel colony</strain>
    </source>
</reference>
<dbReference type="InParanoid" id="B7P9C9"/>
<name>B7P9C9_IXOSC</name>
<evidence type="ECO:0000313" key="2">
    <source>
        <dbReference type="EMBL" id="EEC03201.1"/>
    </source>
</evidence>
<dbReference type="EnsemblMetazoa" id="ISCW002016-RA">
    <property type="protein sequence ID" value="ISCW002016-PA"/>
    <property type="gene ID" value="ISCW002016"/>
</dbReference>
<gene>
    <name evidence="2" type="ORF">IscW_ISCW002016</name>
</gene>
<organism>
    <name type="scientific">Ixodes scapularis</name>
    <name type="common">Black-legged tick</name>
    <name type="synonym">Deer tick</name>
    <dbReference type="NCBI Taxonomy" id="6945"/>
    <lineage>
        <taxon>Eukaryota</taxon>
        <taxon>Metazoa</taxon>
        <taxon>Ecdysozoa</taxon>
        <taxon>Arthropoda</taxon>
        <taxon>Chelicerata</taxon>
        <taxon>Arachnida</taxon>
        <taxon>Acari</taxon>
        <taxon>Parasitiformes</taxon>
        <taxon>Ixodida</taxon>
        <taxon>Ixodoidea</taxon>
        <taxon>Ixodidae</taxon>
        <taxon>Ixodinae</taxon>
        <taxon>Ixodes</taxon>
    </lineage>
</organism>
<proteinExistence type="predicted"/>
<dbReference type="VEuPathDB" id="VectorBase:ISCW002016"/>
<evidence type="ECO:0000313" key="3">
    <source>
        <dbReference type="EnsemblMetazoa" id="ISCW002016-PA"/>
    </source>
</evidence>
<keyword evidence="4" id="KW-1185">Reference proteome</keyword>
<feature type="compositionally biased region" description="Basic and acidic residues" evidence="1">
    <location>
        <begin position="14"/>
        <end position="29"/>
    </location>
</feature>
<reference evidence="3" key="2">
    <citation type="submission" date="2020-05" db="UniProtKB">
        <authorList>
            <consortium name="EnsemblMetazoa"/>
        </authorList>
    </citation>
    <scope>IDENTIFICATION</scope>
    <source>
        <strain evidence="3">wikel</strain>
    </source>
</reference>
<dbReference type="Proteomes" id="UP000001555">
    <property type="component" value="Unassembled WGS sequence"/>
</dbReference>